<dbReference type="InterPro" id="IPR053175">
    <property type="entry name" value="DHMBA_Reg_Transcription_Factor"/>
</dbReference>
<dbReference type="Pfam" id="PF00172">
    <property type="entry name" value="Zn_clus"/>
    <property type="match status" value="1"/>
</dbReference>
<dbReference type="InterPro" id="IPR036864">
    <property type="entry name" value="Zn2-C6_fun-type_DNA-bd_sf"/>
</dbReference>
<dbReference type="GO" id="GO:0000981">
    <property type="term" value="F:DNA-binding transcription factor activity, RNA polymerase II-specific"/>
    <property type="evidence" value="ECO:0007669"/>
    <property type="project" value="InterPro"/>
</dbReference>
<dbReference type="SUPFAM" id="SSF57701">
    <property type="entry name" value="Zn2/Cys6 DNA-binding domain"/>
    <property type="match status" value="1"/>
</dbReference>
<evidence type="ECO:0000313" key="1">
    <source>
        <dbReference type="EMBL" id="TDZ18092.1"/>
    </source>
</evidence>
<reference evidence="2" key="1">
    <citation type="journal article" date="2013" name="New Phytol.">
        <title>Comparative genomic and transcriptomic analyses reveal the hemibiotrophic stage shift of Colletotrichum fungi.</title>
        <authorList>
            <person name="Gan P."/>
            <person name="Ikeda K."/>
            <person name="Irieda H."/>
            <person name="Narusaka M."/>
            <person name="O'Connell R.J."/>
            <person name="Narusaka Y."/>
            <person name="Takano Y."/>
            <person name="Kubo Y."/>
            <person name="Shirasu K."/>
        </authorList>
    </citation>
    <scope>NUCLEOTIDE SEQUENCE [LARGE SCALE GENOMIC DNA]</scope>
    <source>
        <strain evidence="2">104-T / ATCC 96160 / CBS 514.97 / LARS 414 / MAFF 240422</strain>
    </source>
</reference>
<comment type="caution">
    <text evidence="1">The sequence shown here is derived from an EMBL/GenBank/DDBJ whole genome shotgun (WGS) entry which is preliminary data.</text>
</comment>
<dbReference type="GO" id="GO:0008270">
    <property type="term" value="F:zinc ion binding"/>
    <property type="evidence" value="ECO:0007669"/>
    <property type="project" value="InterPro"/>
</dbReference>
<dbReference type="eggNOG" id="ENOG502SKED">
    <property type="taxonomic scope" value="Eukaryota"/>
</dbReference>
<dbReference type="Proteomes" id="UP000014480">
    <property type="component" value="Unassembled WGS sequence"/>
</dbReference>
<protein>
    <submittedName>
        <fullName evidence="1">Uncharacterized protein</fullName>
    </submittedName>
</protein>
<dbReference type="EMBL" id="AMCV02000025">
    <property type="protein sequence ID" value="TDZ18092.1"/>
    <property type="molecule type" value="Genomic_DNA"/>
</dbReference>
<dbReference type="PANTHER" id="PTHR38791:SF1">
    <property type="entry name" value="TRANSCRIPTION FACTOR, PUTATIVE-RELATED"/>
    <property type="match status" value="1"/>
</dbReference>
<dbReference type="CDD" id="cd00067">
    <property type="entry name" value="GAL4"/>
    <property type="match status" value="1"/>
</dbReference>
<dbReference type="SMART" id="SM00066">
    <property type="entry name" value="GAL4"/>
    <property type="match status" value="1"/>
</dbReference>
<name>N4V9E0_COLOR</name>
<dbReference type="Gene3D" id="4.10.240.10">
    <property type="entry name" value="Zn(2)-C6 fungal-type DNA-binding domain"/>
    <property type="match status" value="1"/>
</dbReference>
<dbReference type="PROSITE" id="PS50048">
    <property type="entry name" value="ZN2_CY6_FUNGAL_2"/>
    <property type="match status" value="1"/>
</dbReference>
<sequence length="494" mass="54099">MVYHGRPSPACFPCRSRKLRCDLQPDACGQCRRARIACHGYRDPDALQFRDETVSVEQKAVSRRHGHPLSSASTLPVSLDLGWDTRARYAFFTTYIGGFTRSMAEVAHHYRAARGPDHLSASVEAASLAFMSVQLGGGGSSSSSSSDGSPHHLLLGLARASYLAAIQRLGRALPRLGPGGEAEEALQSVLLLDMYEKMTRREPEPGSGWMSHARGGLTLLDSRTAEIVSSPTGCRLAARLVTAVTVSCATVGVSTPRELGRLRRNMGYRLGGPKWSFLGVLGRVSDLQVAVERGTVSRSEFVVRARSLDDQVAVLERSVPPTWIPQRRTPTAGGRDDPLLLGGYYDVYADHYTVQVTNALRLMRLIVYRLVERLAPGHGHAADPGFREVVVRTLTRGICASVAQFALPRTSPANSLPFSPVQRLQCGTFLTPLYFVHQVSEEPSVRDWVRRSVRFMWEAGGLRAARDIDDLMSAEPDLDYWAVFAKTGSYAFAA</sequence>
<dbReference type="AlphaFoldDB" id="N4V9E0"/>
<accession>N4V9E0</accession>
<dbReference type="OrthoDB" id="5429770at2759"/>
<organism evidence="1 2">
    <name type="scientific">Colletotrichum orbiculare (strain 104-T / ATCC 96160 / CBS 514.97 / LARS 414 / MAFF 240422)</name>
    <name type="common">Cucumber anthracnose fungus</name>
    <name type="synonym">Colletotrichum lagenarium</name>
    <dbReference type="NCBI Taxonomy" id="1213857"/>
    <lineage>
        <taxon>Eukaryota</taxon>
        <taxon>Fungi</taxon>
        <taxon>Dikarya</taxon>
        <taxon>Ascomycota</taxon>
        <taxon>Pezizomycotina</taxon>
        <taxon>Sordariomycetes</taxon>
        <taxon>Hypocreomycetidae</taxon>
        <taxon>Glomerellales</taxon>
        <taxon>Glomerellaceae</taxon>
        <taxon>Colletotrichum</taxon>
        <taxon>Colletotrichum orbiculare species complex</taxon>
    </lineage>
</organism>
<dbReference type="InterPro" id="IPR001138">
    <property type="entry name" value="Zn2Cys6_DnaBD"/>
</dbReference>
<dbReference type="STRING" id="1213857.N4V9E0"/>
<gene>
    <name evidence="1" type="ORF">Cob_v008842</name>
</gene>
<reference evidence="2" key="2">
    <citation type="journal article" date="2019" name="Mol. Plant Microbe Interact.">
        <title>Genome sequence resources for four phytopathogenic fungi from the Colletotrichum orbiculare species complex.</title>
        <authorList>
            <person name="Gan P."/>
            <person name="Tsushima A."/>
            <person name="Narusaka M."/>
            <person name="Narusaka Y."/>
            <person name="Takano Y."/>
            <person name="Kubo Y."/>
            <person name="Shirasu K."/>
        </authorList>
    </citation>
    <scope>GENOME REANNOTATION</scope>
    <source>
        <strain evidence="2">104-T / ATCC 96160 / CBS 514.97 / LARS 414 / MAFF 240422</strain>
    </source>
</reference>
<keyword evidence="2" id="KW-1185">Reference proteome</keyword>
<dbReference type="PANTHER" id="PTHR38791">
    <property type="entry name" value="ZN(II)2CYS6 TRANSCRIPTION FACTOR (EUROFUNG)-RELATED-RELATED"/>
    <property type="match status" value="1"/>
</dbReference>
<evidence type="ECO:0000313" key="2">
    <source>
        <dbReference type="Proteomes" id="UP000014480"/>
    </source>
</evidence>
<proteinExistence type="predicted"/>
<dbReference type="PROSITE" id="PS00463">
    <property type="entry name" value="ZN2_CY6_FUNGAL_1"/>
    <property type="match status" value="1"/>
</dbReference>
<dbReference type="HOGENOM" id="CLU_013866_5_2_1"/>